<keyword evidence="1" id="KW-0328">Glycosyltransferase</keyword>
<accession>A0A1M7HNU4</accession>
<dbReference type="STRING" id="337701.SAMN05444398_11341"/>
<name>A0A1M7HNU4_9RHOB</name>
<protein>
    <submittedName>
        <fullName evidence="3">Polymer biosynthesis protein, WecB/TagA/CpsF family</fullName>
    </submittedName>
</protein>
<gene>
    <name evidence="3" type="ORF">SAMN05444398_11341</name>
</gene>
<dbReference type="OrthoDB" id="9771846at2"/>
<proteinExistence type="predicted"/>
<dbReference type="NCBIfam" id="TIGR00696">
    <property type="entry name" value="wecG_tagA_cpsF"/>
    <property type="match status" value="1"/>
</dbReference>
<reference evidence="3 4" key="1">
    <citation type="submission" date="2016-11" db="EMBL/GenBank/DDBJ databases">
        <authorList>
            <person name="Jaros S."/>
            <person name="Januszkiewicz K."/>
            <person name="Wedrychowicz H."/>
        </authorList>
    </citation>
    <scope>NUCLEOTIDE SEQUENCE [LARGE SCALE GENOMIC DNA]</scope>
    <source>
        <strain evidence="3 4">DSM 29589</strain>
    </source>
</reference>
<evidence type="ECO:0000256" key="1">
    <source>
        <dbReference type="ARBA" id="ARBA00022676"/>
    </source>
</evidence>
<evidence type="ECO:0000313" key="4">
    <source>
        <dbReference type="Proteomes" id="UP000183974"/>
    </source>
</evidence>
<dbReference type="Proteomes" id="UP000183974">
    <property type="component" value="Unassembled WGS sequence"/>
</dbReference>
<evidence type="ECO:0000313" key="3">
    <source>
        <dbReference type="EMBL" id="SHM30154.1"/>
    </source>
</evidence>
<dbReference type="PANTHER" id="PTHR34136">
    <property type="match status" value="1"/>
</dbReference>
<keyword evidence="2" id="KW-0808">Transferase</keyword>
<keyword evidence="4" id="KW-1185">Reference proteome</keyword>
<dbReference type="AlphaFoldDB" id="A0A1M7HNU4"/>
<dbReference type="Pfam" id="PF03808">
    <property type="entry name" value="Glyco_tran_WecG"/>
    <property type="match status" value="1"/>
</dbReference>
<evidence type="ECO:0000256" key="2">
    <source>
        <dbReference type="ARBA" id="ARBA00022679"/>
    </source>
</evidence>
<dbReference type="InterPro" id="IPR004629">
    <property type="entry name" value="WecG_TagA_CpsF"/>
</dbReference>
<organism evidence="3 4">
    <name type="scientific">Roseovarius pacificus</name>
    <dbReference type="NCBI Taxonomy" id="337701"/>
    <lineage>
        <taxon>Bacteria</taxon>
        <taxon>Pseudomonadati</taxon>
        <taxon>Pseudomonadota</taxon>
        <taxon>Alphaproteobacteria</taxon>
        <taxon>Rhodobacterales</taxon>
        <taxon>Roseobacteraceae</taxon>
        <taxon>Roseovarius</taxon>
    </lineage>
</organism>
<dbReference type="EMBL" id="FRBR01000013">
    <property type="protein sequence ID" value="SHM30154.1"/>
    <property type="molecule type" value="Genomic_DNA"/>
</dbReference>
<dbReference type="GO" id="GO:0016758">
    <property type="term" value="F:hexosyltransferase activity"/>
    <property type="evidence" value="ECO:0007669"/>
    <property type="project" value="TreeGrafter"/>
</dbReference>
<dbReference type="RefSeq" id="WP_084729277.1">
    <property type="nucleotide sequence ID" value="NZ_BMLR01000013.1"/>
</dbReference>
<dbReference type="PANTHER" id="PTHR34136:SF1">
    <property type="entry name" value="UDP-N-ACETYL-D-MANNOSAMINURONIC ACID TRANSFERASE"/>
    <property type="match status" value="1"/>
</dbReference>
<dbReference type="CDD" id="cd06533">
    <property type="entry name" value="Glyco_transf_WecG_TagA"/>
    <property type="match status" value="1"/>
</dbReference>
<sequence>MRIEKISNKSNSEIPQPVRGTLEQAPLLNAFVHNVTMDEVVKGFKSGVMLTLHVDMMIKLQKDREFYDLLPQFDLVTCDSQIMYFALKFLGTPVQQRVSGSDFFPKFYMHYKDDPQMTVFLLGGKPGVADRAAERVNEKTGRSFVVDTYAPSFDFETRPEEINHMIDLINQSGAKTLLVGLGGGRQEKFIFRYRDRLPNVQLFLPLGGTIDYEADTLRRPPSWVTDAGFEWFYRLIKEPRQRWRRYILQDPPFLWWVLKQKLGLYRDPFK</sequence>